<reference evidence="1 2" key="1">
    <citation type="submission" date="2017-06" db="EMBL/GenBank/DDBJ databases">
        <title>Complete genome sequence of Paenibacillus donghaensis KCTC 13049T isolated from East Sea sediment, South Korea.</title>
        <authorList>
            <person name="Jung B.K."/>
            <person name="Hong S.-J."/>
            <person name="Shin J.-H."/>
        </authorList>
    </citation>
    <scope>NUCLEOTIDE SEQUENCE [LARGE SCALE GENOMIC DNA]</scope>
    <source>
        <strain evidence="1 2">KCTC 13049</strain>
    </source>
</reference>
<dbReference type="AlphaFoldDB" id="A0A2Z2KJA1"/>
<dbReference type="Proteomes" id="UP000249890">
    <property type="component" value="Chromosome"/>
</dbReference>
<keyword evidence="2" id="KW-1185">Reference proteome</keyword>
<dbReference type="EMBL" id="CP021780">
    <property type="protein sequence ID" value="ASA26344.1"/>
    <property type="molecule type" value="Genomic_DNA"/>
</dbReference>
<evidence type="ECO:0000313" key="1">
    <source>
        <dbReference type="EMBL" id="ASA26344.1"/>
    </source>
</evidence>
<gene>
    <name evidence="1" type="ORF">B9T62_15495</name>
</gene>
<proteinExistence type="predicted"/>
<accession>A0A2Z2KJA1</accession>
<sequence length="119" mass="13085">MNVKINGTDKTATLSMFNDNTGVDSVVDFVGNYDALADGKFVYDDETGTYSTDQDTFDWWDKVITDNKLLEERIADLKVKHDPEAVDEVVHASADVDLEDMAAAVNKALDEGFEGSEGK</sequence>
<name>A0A2Z2KJA1_9BACL</name>
<dbReference type="KEGG" id="pdh:B9T62_15495"/>
<protein>
    <submittedName>
        <fullName evidence="1">Uncharacterized protein</fullName>
    </submittedName>
</protein>
<dbReference type="OrthoDB" id="2632305at2"/>
<organism evidence="1 2">
    <name type="scientific">Paenibacillus donghaensis</name>
    <dbReference type="NCBI Taxonomy" id="414771"/>
    <lineage>
        <taxon>Bacteria</taxon>
        <taxon>Bacillati</taxon>
        <taxon>Bacillota</taxon>
        <taxon>Bacilli</taxon>
        <taxon>Bacillales</taxon>
        <taxon>Paenibacillaceae</taxon>
        <taxon>Paenibacillus</taxon>
    </lineage>
</organism>
<evidence type="ECO:0000313" key="2">
    <source>
        <dbReference type="Proteomes" id="UP000249890"/>
    </source>
</evidence>